<evidence type="ECO:0000313" key="2">
    <source>
        <dbReference type="EMBL" id="MCK0538664.1"/>
    </source>
</evidence>
<proteinExistence type="predicted"/>
<dbReference type="InterPro" id="IPR051548">
    <property type="entry name" value="Grx-like_ET"/>
</dbReference>
<keyword evidence="3" id="KW-1185">Reference proteome</keyword>
<feature type="domain" description="Glutaredoxin" evidence="1">
    <location>
        <begin position="45"/>
        <end position="101"/>
    </location>
</feature>
<sequence>MRFLMLAIVALAAWQYGPSLYNSGKAQLVSAGVVQGPVPQERPTVVMYATRACGYCARARRFFAEHNIPYVELNVEGNSPHRAEWQRLGARGVPTFVLGGNEVIKGWNEQRLRQRLL</sequence>
<dbReference type="RefSeq" id="WP_246953498.1">
    <property type="nucleotide sequence ID" value="NZ_JALKII010000011.1"/>
</dbReference>
<gene>
    <name evidence="2" type="ORF">MU846_13195</name>
</gene>
<dbReference type="Proteomes" id="UP001165524">
    <property type="component" value="Unassembled WGS sequence"/>
</dbReference>
<dbReference type="InterPro" id="IPR036249">
    <property type="entry name" value="Thioredoxin-like_sf"/>
</dbReference>
<comment type="caution">
    <text evidence="2">The sequence shown here is derived from an EMBL/GenBank/DDBJ whole genome shotgun (WGS) entry which is preliminary data.</text>
</comment>
<accession>A0ABT0EAP1</accession>
<dbReference type="PANTHER" id="PTHR34386">
    <property type="entry name" value="GLUTAREDOXIN"/>
    <property type="match status" value="1"/>
</dbReference>
<reference evidence="2" key="1">
    <citation type="submission" date="2022-04" db="EMBL/GenBank/DDBJ databases">
        <title>Alcanivorax sp. CY1518 draft genome sequence.</title>
        <authorList>
            <person name="Zhao G."/>
            <person name="An M."/>
        </authorList>
    </citation>
    <scope>NUCLEOTIDE SEQUENCE</scope>
    <source>
        <strain evidence="2">CY1518</strain>
    </source>
</reference>
<dbReference type="InterPro" id="IPR002109">
    <property type="entry name" value="Glutaredoxin"/>
</dbReference>
<dbReference type="Pfam" id="PF00462">
    <property type="entry name" value="Glutaredoxin"/>
    <property type="match status" value="1"/>
</dbReference>
<name>A0ABT0EAP1_9GAMM</name>
<dbReference type="PROSITE" id="PS51354">
    <property type="entry name" value="GLUTAREDOXIN_2"/>
    <property type="match status" value="1"/>
</dbReference>
<protein>
    <submittedName>
        <fullName evidence="2">Glutaredoxin family protein</fullName>
    </submittedName>
</protein>
<dbReference type="Gene3D" id="3.40.30.10">
    <property type="entry name" value="Glutaredoxin"/>
    <property type="match status" value="1"/>
</dbReference>
<dbReference type="PANTHER" id="PTHR34386:SF1">
    <property type="entry name" value="GLUTAREDOXIN-LIKE PROTEIN NRDH"/>
    <property type="match status" value="1"/>
</dbReference>
<evidence type="ECO:0000313" key="3">
    <source>
        <dbReference type="Proteomes" id="UP001165524"/>
    </source>
</evidence>
<dbReference type="SUPFAM" id="SSF52833">
    <property type="entry name" value="Thioredoxin-like"/>
    <property type="match status" value="1"/>
</dbReference>
<dbReference type="CDD" id="cd02976">
    <property type="entry name" value="NrdH"/>
    <property type="match status" value="1"/>
</dbReference>
<organism evidence="2 3">
    <name type="scientific">Alcanivorax quisquiliarum</name>
    <dbReference type="NCBI Taxonomy" id="2933565"/>
    <lineage>
        <taxon>Bacteria</taxon>
        <taxon>Pseudomonadati</taxon>
        <taxon>Pseudomonadota</taxon>
        <taxon>Gammaproteobacteria</taxon>
        <taxon>Oceanospirillales</taxon>
        <taxon>Alcanivoracaceae</taxon>
        <taxon>Alcanivorax</taxon>
    </lineage>
</organism>
<evidence type="ECO:0000259" key="1">
    <source>
        <dbReference type="Pfam" id="PF00462"/>
    </source>
</evidence>
<dbReference type="EMBL" id="JALKII010000011">
    <property type="protein sequence ID" value="MCK0538664.1"/>
    <property type="molecule type" value="Genomic_DNA"/>
</dbReference>